<dbReference type="PROSITE" id="PS00893">
    <property type="entry name" value="NUDIX_BOX"/>
    <property type="match status" value="1"/>
</dbReference>
<dbReference type="AlphaFoldDB" id="A0A972JZ53"/>
<evidence type="ECO:0000256" key="2">
    <source>
        <dbReference type="ARBA" id="ARBA00022801"/>
    </source>
</evidence>
<dbReference type="PANTHER" id="PTHR43046:SF2">
    <property type="entry name" value="8-OXO-DGTP DIPHOSPHATASE-RELATED"/>
    <property type="match status" value="1"/>
</dbReference>
<comment type="caution">
    <text evidence="5">The sequence shown here is derived from an EMBL/GenBank/DDBJ whole genome shotgun (WGS) entry which is preliminary data.</text>
</comment>
<keyword evidence="2 3" id="KW-0378">Hydrolase</keyword>
<dbReference type="SUPFAM" id="SSF55811">
    <property type="entry name" value="Nudix"/>
    <property type="match status" value="1"/>
</dbReference>
<gene>
    <name evidence="5" type="ORF">GC093_13420</name>
</gene>
<dbReference type="EMBL" id="WHOD01000055">
    <property type="protein sequence ID" value="NOU94209.1"/>
    <property type="molecule type" value="Genomic_DNA"/>
</dbReference>
<proteinExistence type="inferred from homology"/>
<dbReference type="PANTHER" id="PTHR43046">
    <property type="entry name" value="GDP-MANNOSE MANNOSYL HYDROLASE"/>
    <property type="match status" value="1"/>
</dbReference>
<evidence type="ECO:0000259" key="4">
    <source>
        <dbReference type="PROSITE" id="PS51462"/>
    </source>
</evidence>
<evidence type="ECO:0000313" key="6">
    <source>
        <dbReference type="Proteomes" id="UP000641588"/>
    </source>
</evidence>
<dbReference type="Proteomes" id="UP000641588">
    <property type="component" value="Unassembled WGS sequence"/>
</dbReference>
<dbReference type="GO" id="GO:0016787">
    <property type="term" value="F:hydrolase activity"/>
    <property type="evidence" value="ECO:0007669"/>
    <property type="project" value="UniProtKB-KW"/>
</dbReference>
<accession>A0A972JZ53</accession>
<dbReference type="PRINTS" id="PR00502">
    <property type="entry name" value="NUDIXFAMILY"/>
</dbReference>
<name>A0A972JZ53_9BACL</name>
<dbReference type="CDD" id="cd02883">
    <property type="entry name" value="NUDIX_Hydrolase"/>
    <property type="match status" value="1"/>
</dbReference>
<dbReference type="InterPro" id="IPR015797">
    <property type="entry name" value="NUDIX_hydrolase-like_dom_sf"/>
</dbReference>
<dbReference type="PROSITE" id="PS51462">
    <property type="entry name" value="NUDIX"/>
    <property type="match status" value="1"/>
</dbReference>
<keyword evidence="6" id="KW-1185">Reference proteome</keyword>
<evidence type="ECO:0000256" key="3">
    <source>
        <dbReference type="RuleBase" id="RU003476"/>
    </source>
</evidence>
<organism evidence="5 6">
    <name type="scientific">Paenibacillus foliorum</name>
    <dbReference type="NCBI Taxonomy" id="2654974"/>
    <lineage>
        <taxon>Bacteria</taxon>
        <taxon>Bacillati</taxon>
        <taxon>Bacillota</taxon>
        <taxon>Bacilli</taxon>
        <taxon>Bacillales</taxon>
        <taxon>Paenibacillaceae</taxon>
        <taxon>Paenibacillus</taxon>
    </lineage>
</organism>
<dbReference type="InterPro" id="IPR020084">
    <property type="entry name" value="NUDIX_hydrolase_CS"/>
</dbReference>
<evidence type="ECO:0000256" key="1">
    <source>
        <dbReference type="ARBA" id="ARBA00001946"/>
    </source>
</evidence>
<comment type="similarity">
    <text evidence="3">Belongs to the Nudix hydrolase family.</text>
</comment>
<dbReference type="Gene3D" id="3.90.79.10">
    <property type="entry name" value="Nucleoside Triphosphate Pyrophosphohydrolase"/>
    <property type="match status" value="1"/>
</dbReference>
<dbReference type="RefSeq" id="WP_171652412.1">
    <property type="nucleotide sequence ID" value="NZ_WHOD01000055.1"/>
</dbReference>
<protein>
    <submittedName>
        <fullName evidence="5">NUDIX domain-containing protein</fullName>
    </submittedName>
</protein>
<sequence length="83" mass="9260">MSNKLLGAAAVILDSEGYVLLVKHSYGKYNWELPGGLSEKNESAEETAQREVLEETGIDVAVEQLTGIYYDPNNDMHPFCFHL</sequence>
<dbReference type="Pfam" id="PF00293">
    <property type="entry name" value="NUDIX"/>
    <property type="match status" value="1"/>
</dbReference>
<evidence type="ECO:0000313" key="5">
    <source>
        <dbReference type="EMBL" id="NOU94209.1"/>
    </source>
</evidence>
<dbReference type="InterPro" id="IPR020476">
    <property type="entry name" value="Nudix_hydrolase"/>
</dbReference>
<comment type="cofactor">
    <cofactor evidence="1">
        <name>Mg(2+)</name>
        <dbReference type="ChEBI" id="CHEBI:18420"/>
    </cofactor>
</comment>
<feature type="domain" description="Nudix hydrolase" evidence="4">
    <location>
        <begin position="3"/>
        <end position="83"/>
    </location>
</feature>
<reference evidence="5" key="1">
    <citation type="submission" date="2019-10" db="EMBL/GenBank/DDBJ databases">
        <title>Description of Paenibacillus glebae sp. nov.</title>
        <authorList>
            <person name="Carlier A."/>
            <person name="Qi S."/>
        </authorList>
    </citation>
    <scope>NUCLEOTIDE SEQUENCE</scope>
    <source>
        <strain evidence="5">LMG 31456</strain>
    </source>
</reference>
<dbReference type="InterPro" id="IPR000086">
    <property type="entry name" value="NUDIX_hydrolase_dom"/>
</dbReference>